<protein>
    <submittedName>
        <fullName evidence="1">Uncharacterized protein</fullName>
    </submittedName>
</protein>
<evidence type="ECO:0000313" key="1">
    <source>
        <dbReference type="EMBL" id="KAI3824481.1"/>
    </source>
</evidence>
<dbReference type="Proteomes" id="UP001056120">
    <property type="component" value="Linkage Group LG02"/>
</dbReference>
<gene>
    <name evidence="1" type="ORF">L1987_05941</name>
</gene>
<keyword evidence="2" id="KW-1185">Reference proteome</keyword>
<comment type="caution">
    <text evidence="1">The sequence shown here is derived from an EMBL/GenBank/DDBJ whole genome shotgun (WGS) entry which is preliminary data.</text>
</comment>
<dbReference type="EMBL" id="CM042019">
    <property type="protein sequence ID" value="KAI3824481.1"/>
    <property type="molecule type" value="Genomic_DNA"/>
</dbReference>
<reference evidence="1 2" key="2">
    <citation type="journal article" date="2022" name="Mol. Ecol. Resour.">
        <title>The genomes of chicory, endive, great burdock and yacon provide insights into Asteraceae paleo-polyploidization history and plant inulin production.</title>
        <authorList>
            <person name="Fan W."/>
            <person name="Wang S."/>
            <person name="Wang H."/>
            <person name="Wang A."/>
            <person name="Jiang F."/>
            <person name="Liu H."/>
            <person name="Zhao H."/>
            <person name="Xu D."/>
            <person name="Zhang Y."/>
        </authorList>
    </citation>
    <scope>NUCLEOTIDE SEQUENCE [LARGE SCALE GENOMIC DNA]</scope>
    <source>
        <strain evidence="2">cv. Yunnan</strain>
        <tissue evidence="1">Leaves</tissue>
    </source>
</reference>
<proteinExistence type="predicted"/>
<evidence type="ECO:0000313" key="2">
    <source>
        <dbReference type="Proteomes" id="UP001056120"/>
    </source>
</evidence>
<sequence length="390" mass="42723">MASSSSSFPILLILTQLLTYTMHASGCYTSIISFGDSLADTGNLKQIYSNSNLDPPHFFFPPYGETFFHNVTGRCSNGRLVLDFIAETLGMLRMSPYETMKTNNRMEIGQGINFAVVGATALDSSFHEAQGVYNPYTNASLGVQLKWFKELLPSICATESDCKNLLHSSLILVGEIGGNDYNHPIIAGIPFDEIKWYVPLVINTIVSAVNDLIDLGAQTIVVPGNLPIGCSTTYLTVHYGSDKVETDNATGCLIQLNKFAEYHNTLLQIALNQIRELHPNVNVIYADYYNAAMQFYRSPQEYGFTNGALKACCGGGGPYNYNLFVQCGDPSSTSCDHPETYANWDGLHLTEAAYHVIYKSLFQGTYTTPQFNTLCPISNAQVGDASSSSI</sequence>
<reference evidence="2" key="1">
    <citation type="journal article" date="2022" name="Mol. Ecol. Resour.">
        <title>The genomes of chicory, endive, great burdock and yacon provide insights into Asteraceae palaeo-polyploidization history and plant inulin production.</title>
        <authorList>
            <person name="Fan W."/>
            <person name="Wang S."/>
            <person name="Wang H."/>
            <person name="Wang A."/>
            <person name="Jiang F."/>
            <person name="Liu H."/>
            <person name="Zhao H."/>
            <person name="Xu D."/>
            <person name="Zhang Y."/>
        </authorList>
    </citation>
    <scope>NUCLEOTIDE SEQUENCE [LARGE SCALE GENOMIC DNA]</scope>
    <source>
        <strain evidence="2">cv. Yunnan</strain>
    </source>
</reference>
<name>A0ACB9JWR6_9ASTR</name>
<accession>A0ACB9JWR6</accession>
<organism evidence="1 2">
    <name type="scientific">Smallanthus sonchifolius</name>
    <dbReference type="NCBI Taxonomy" id="185202"/>
    <lineage>
        <taxon>Eukaryota</taxon>
        <taxon>Viridiplantae</taxon>
        <taxon>Streptophyta</taxon>
        <taxon>Embryophyta</taxon>
        <taxon>Tracheophyta</taxon>
        <taxon>Spermatophyta</taxon>
        <taxon>Magnoliopsida</taxon>
        <taxon>eudicotyledons</taxon>
        <taxon>Gunneridae</taxon>
        <taxon>Pentapetalae</taxon>
        <taxon>asterids</taxon>
        <taxon>campanulids</taxon>
        <taxon>Asterales</taxon>
        <taxon>Asteraceae</taxon>
        <taxon>Asteroideae</taxon>
        <taxon>Heliantheae alliance</taxon>
        <taxon>Millerieae</taxon>
        <taxon>Smallanthus</taxon>
    </lineage>
</organism>